<name>A0ABZ1BQX2_9FIRM</name>
<organism evidence="2 3">
    <name type="scientific">Geochorda subterranea</name>
    <dbReference type="NCBI Taxonomy" id="3109564"/>
    <lineage>
        <taxon>Bacteria</taxon>
        <taxon>Bacillati</taxon>
        <taxon>Bacillota</taxon>
        <taxon>Limnochordia</taxon>
        <taxon>Limnochordales</taxon>
        <taxon>Geochordaceae</taxon>
        <taxon>Geochorda</taxon>
    </lineage>
</organism>
<dbReference type="InterPro" id="IPR003593">
    <property type="entry name" value="AAA+_ATPase"/>
</dbReference>
<dbReference type="InterPro" id="IPR027417">
    <property type="entry name" value="P-loop_NTPase"/>
</dbReference>
<accession>A0ABZ1BQX2</accession>
<evidence type="ECO:0000313" key="3">
    <source>
        <dbReference type="Proteomes" id="UP001333102"/>
    </source>
</evidence>
<dbReference type="Pfam" id="PF07726">
    <property type="entry name" value="AAA_3"/>
    <property type="match status" value="1"/>
</dbReference>
<sequence>MTEHQEGAPPLDAARAERALAEAATRMRRVREALASVVVGQDEVIEEVLLALMAGGHVLLEGLPGLGKTLLVKSLAAATDLRFSRIQFTPDLMPADIVGTQVLIDDPGHGRRTFQFQPGPIFAQVVLADEINRATPKTQSALLEAMQEQRVTVAGAEYRLEAPFFVLATQNPIEMEGTYPLPEAQLDRFLFKVKVGYPSRDELARILDRTTGESPPPIRPVLSREQMLEVQRVVRWVAMSPEVKEAILDLVASTHPETSDLEAVRQFVRYGASPRGAQALVLAAKARAVLRERTHVSFDDVRAVALPALRHRIILNFQGHAEEVDVDRTLESAWQAVMARGAGRRHAR</sequence>
<proteinExistence type="predicted"/>
<reference evidence="3" key="1">
    <citation type="submission" date="2023-12" db="EMBL/GenBank/DDBJ databases">
        <title>Novel isolates from deep terrestrial aquifers shed light on the physiology and ecology of the class Limnochordia.</title>
        <authorList>
            <person name="Karnachuk O.V."/>
            <person name="Lukina A.P."/>
            <person name="Avakyan M.R."/>
            <person name="Kadnikov V."/>
            <person name="Begmatov S."/>
            <person name="Beletsky A.V."/>
            <person name="Mardanov A.V."/>
            <person name="Ravin N.V."/>
        </authorList>
    </citation>
    <scope>NUCLEOTIDE SEQUENCE [LARGE SCALE GENOMIC DNA]</scope>
    <source>
        <strain evidence="3">LN</strain>
    </source>
</reference>
<dbReference type="EMBL" id="CP141614">
    <property type="protein sequence ID" value="WRP15104.1"/>
    <property type="molecule type" value="Genomic_DNA"/>
</dbReference>
<dbReference type="InterPro" id="IPR050764">
    <property type="entry name" value="CbbQ/NirQ/NorQ/GpvN"/>
</dbReference>
<protein>
    <submittedName>
        <fullName evidence="2">MoxR family ATPase</fullName>
    </submittedName>
</protein>
<dbReference type="SUPFAM" id="SSF52540">
    <property type="entry name" value="P-loop containing nucleoside triphosphate hydrolases"/>
    <property type="match status" value="1"/>
</dbReference>
<dbReference type="PIRSF" id="PIRSF002849">
    <property type="entry name" value="AAA_ATPase_chaperone_MoxR_prd"/>
    <property type="match status" value="1"/>
</dbReference>
<dbReference type="PANTHER" id="PTHR42759">
    <property type="entry name" value="MOXR FAMILY PROTEIN"/>
    <property type="match status" value="1"/>
</dbReference>
<dbReference type="Pfam" id="PF17863">
    <property type="entry name" value="AAA_lid_2"/>
    <property type="match status" value="1"/>
</dbReference>
<dbReference type="InterPro" id="IPR011703">
    <property type="entry name" value="ATPase_AAA-3"/>
</dbReference>
<dbReference type="Gene3D" id="3.40.50.300">
    <property type="entry name" value="P-loop containing nucleotide triphosphate hydrolases"/>
    <property type="match status" value="1"/>
</dbReference>
<dbReference type="Proteomes" id="UP001333102">
    <property type="component" value="Chromosome"/>
</dbReference>
<dbReference type="Gene3D" id="1.10.8.80">
    <property type="entry name" value="Magnesium chelatase subunit I, C-Terminal domain"/>
    <property type="match status" value="1"/>
</dbReference>
<evidence type="ECO:0000313" key="2">
    <source>
        <dbReference type="EMBL" id="WRP15104.1"/>
    </source>
</evidence>
<dbReference type="InterPro" id="IPR041628">
    <property type="entry name" value="ChlI/MoxR_AAA_lid"/>
</dbReference>
<gene>
    <name evidence="2" type="ORF">VLY81_02710</name>
</gene>
<evidence type="ECO:0000259" key="1">
    <source>
        <dbReference type="SMART" id="SM00382"/>
    </source>
</evidence>
<keyword evidence="3" id="KW-1185">Reference proteome</keyword>
<feature type="domain" description="AAA+ ATPase" evidence="1">
    <location>
        <begin position="54"/>
        <end position="199"/>
    </location>
</feature>
<dbReference type="SMART" id="SM00382">
    <property type="entry name" value="AAA"/>
    <property type="match status" value="1"/>
</dbReference>
<dbReference type="PANTHER" id="PTHR42759:SF1">
    <property type="entry name" value="MAGNESIUM-CHELATASE SUBUNIT CHLD"/>
    <property type="match status" value="1"/>
</dbReference>